<comment type="caution">
    <text evidence="4">The sequence shown here is derived from an EMBL/GenBank/DDBJ whole genome shotgun (WGS) entry which is preliminary data.</text>
</comment>
<dbReference type="Gene3D" id="3.30.70.360">
    <property type="match status" value="1"/>
</dbReference>
<reference evidence="5" key="1">
    <citation type="journal article" date="2020" name="MBio">
        <title>Horizontal gene transfer to a defensive symbiont with a reduced genome amongst a multipartite beetle microbiome.</title>
        <authorList>
            <person name="Waterworth S.C."/>
            <person name="Florez L.V."/>
            <person name="Rees E.R."/>
            <person name="Hertweck C."/>
            <person name="Kaltenpoth M."/>
            <person name="Kwan J.C."/>
        </authorList>
    </citation>
    <scope>NUCLEOTIDE SEQUENCE [LARGE SCALE GENOMIC DNA]</scope>
</reference>
<dbReference type="CDD" id="cd05666">
    <property type="entry name" value="M20_Acy1-like"/>
    <property type="match status" value="1"/>
</dbReference>
<feature type="domain" description="Peptidase M20 dimerisation" evidence="3">
    <location>
        <begin position="203"/>
        <end position="298"/>
    </location>
</feature>
<protein>
    <submittedName>
        <fullName evidence="4">Hippurate hydrolase</fullName>
    </submittedName>
</protein>
<feature type="binding site" evidence="2">
    <location>
        <position position="180"/>
    </location>
    <ligand>
        <name>Mn(2+)</name>
        <dbReference type="ChEBI" id="CHEBI:29035"/>
        <label>2</label>
    </ligand>
</feature>
<dbReference type="NCBIfam" id="TIGR01891">
    <property type="entry name" value="amidohydrolases"/>
    <property type="match status" value="1"/>
</dbReference>
<dbReference type="AlphaFoldDB" id="A0A7V8FJV9"/>
<feature type="binding site" evidence="2">
    <location>
        <position position="121"/>
    </location>
    <ligand>
        <name>Mn(2+)</name>
        <dbReference type="ChEBI" id="CHEBI:29035"/>
        <label>2</label>
    </ligand>
</feature>
<dbReference type="Pfam" id="PF07687">
    <property type="entry name" value="M20_dimer"/>
    <property type="match status" value="1"/>
</dbReference>
<evidence type="ECO:0000313" key="4">
    <source>
        <dbReference type="EMBL" id="KAF1017419.1"/>
    </source>
</evidence>
<dbReference type="GO" id="GO:0046872">
    <property type="term" value="F:metal ion binding"/>
    <property type="evidence" value="ECO:0007669"/>
    <property type="project" value="UniProtKB-KW"/>
</dbReference>
<dbReference type="PANTHER" id="PTHR11014">
    <property type="entry name" value="PEPTIDASE M20 FAMILY MEMBER"/>
    <property type="match status" value="1"/>
</dbReference>
<evidence type="ECO:0000313" key="5">
    <source>
        <dbReference type="Proteomes" id="UP000487117"/>
    </source>
</evidence>
<sequence>MNLLHRPALDSVPVAPAADGVLPGIAGWAEAAIALRHELHQHPELAFEEHRTSARVAELLQQWGYQVTTGVGGTGVVGTLQRGQGGRRLGLRADMDALPIHEESGVPYASQRDGLMHACGHDGHTTILLSAARHLARHGHFDGTLQLVFQPAEETGSGASKMIDDGLFERFPVDAIYGLHNWPGVPTGHFGFVDGPAMASVDWARLKVIGKGGHGAEPQGAVDPILAAAHVITALQSVVSRNVDPRQMGVVTVGSIHGGKAANVIPDEVELTLTVRAFLPEVRETLRRRVTEVATQAAAAFGARAEIAFPRGFPSVINHAEQTAYIRGVALQGFGAGQVVDGFAPRTASEDFAFLLQARPGSFVFVGNGDSAPLHSPRYVFNDAAIAPAASLWARLAEDYLVEQPV</sequence>
<dbReference type="FunFam" id="3.30.70.360:FF:000001">
    <property type="entry name" value="N-acetyldiaminopimelate deacetylase"/>
    <property type="match status" value="1"/>
</dbReference>
<dbReference type="InterPro" id="IPR017439">
    <property type="entry name" value="Amidohydrolase"/>
</dbReference>
<feature type="binding site" evidence="2">
    <location>
        <position position="119"/>
    </location>
    <ligand>
        <name>Mn(2+)</name>
        <dbReference type="ChEBI" id="CHEBI:29035"/>
        <label>2</label>
    </ligand>
</feature>
<gene>
    <name evidence="4" type="primary">hipO</name>
    <name evidence="4" type="ORF">GAK31_00684</name>
</gene>
<name>A0A7V8FJV9_STEMA</name>
<accession>A0A7V8FJV9</accession>
<evidence type="ECO:0000256" key="1">
    <source>
        <dbReference type="ARBA" id="ARBA00022801"/>
    </source>
</evidence>
<keyword evidence="2" id="KW-0464">Manganese</keyword>
<keyword evidence="1 4" id="KW-0378">Hydrolase</keyword>
<feature type="binding site" evidence="2">
    <location>
        <position position="154"/>
    </location>
    <ligand>
        <name>Mn(2+)</name>
        <dbReference type="ChEBI" id="CHEBI:29035"/>
        <label>2</label>
    </ligand>
</feature>
<dbReference type="SUPFAM" id="SSF55031">
    <property type="entry name" value="Bacterial exopeptidase dimerisation domain"/>
    <property type="match status" value="1"/>
</dbReference>
<dbReference type="EMBL" id="WNDS01000001">
    <property type="protein sequence ID" value="KAF1017419.1"/>
    <property type="molecule type" value="Genomic_DNA"/>
</dbReference>
<evidence type="ECO:0000256" key="2">
    <source>
        <dbReference type="PIRSR" id="PIRSR005962-1"/>
    </source>
</evidence>
<dbReference type="GO" id="GO:0019877">
    <property type="term" value="P:diaminopimelate biosynthetic process"/>
    <property type="evidence" value="ECO:0007669"/>
    <property type="project" value="UniProtKB-ARBA"/>
</dbReference>
<dbReference type="Pfam" id="PF01546">
    <property type="entry name" value="Peptidase_M20"/>
    <property type="match status" value="1"/>
</dbReference>
<dbReference type="Proteomes" id="UP000487117">
    <property type="component" value="Unassembled WGS sequence"/>
</dbReference>
<dbReference type="PANTHER" id="PTHR11014:SF63">
    <property type="entry name" value="METALLOPEPTIDASE, PUTATIVE (AFU_ORTHOLOGUE AFUA_6G09600)-RELATED"/>
    <property type="match status" value="1"/>
</dbReference>
<keyword evidence="2" id="KW-0479">Metal-binding</keyword>
<dbReference type="InterPro" id="IPR011650">
    <property type="entry name" value="Peptidase_M20_dimer"/>
</dbReference>
<dbReference type="InterPro" id="IPR036264">
    <property type="entry name" value="Bact_exopeptidase_dim_dom"/>
</dbReference>
<dbReference type="SUPFAM" id="SSF53187">
    <property type="entry name" value="Zn-dependent exopeptidases"/>
    <property type="match status" value="1"/>
</dbReference>
<evidence type="ECO:0000259" key="3">
    <source>
        <dbReference type="Pfam" id="PF07687"/>
    </source>
</evidence>
<dbReference type="GO" id="GO:0050118">
    <property type="term" value="F:N-acetyldiaminopimelate deacetylase activity"/>
    <property type="evidence" value="ECO:0007669"/>
    <property type="project" value="UniProtKB-ARBA"/>
</dbReference>
<comment type="cofactor">
    <cofactor evidence="2">
        <name>Mn(2+)</name>
        <dbReference type="ChEBI" id="CHEBI:29035"/>
    </cofactor>
    <text evidence="2">The Mn(2+) ion enhances activity.</text>
</comment>
<dbReference type="InterPro" id="IPR002933">
    <property type="entry name" value="Peptidase_M20"/>
</dbReference>
<dbReference type="PIRSF" id="PIRSF005962">
    <property type="entry name" value="Pept_M20D_amidohydro"/>
    <property type="match status" value="1"/>
</dbReference>
<organism evidence="4 5">
    <name type="scientific">Stenotrophomonas maltophilia</name>
    <name type="common">Pseudomonas maltophilia</name>
    <name type="synonym">Xanthomonas maltophilia</name>
    <dbReference type="NCBI Taxonomy" id="40324"/>
    <lineage>
        <taxon>Bacteria</taxon>
        <taxon>Pseudomonadati</taxon>
        <taxon>Pseudomonadota</taxon>
        <taxon>Gammaproteobacteria</taxon>
        <taxon>Lysobacterales</taxon>
        <taxon>Lysobacteraceae</taxon>
        <taxon>Stenotrophomonas</taxon>
        <taxon>Stenotrophomonas maltophilia group</taxon>
    </lineage>
</organism>
<proteinExistence type="predicted"/>
<feature type="binding site" evidence="2">
    <location>
        <position position="375"/>
    </location>
    <ligand>
        <name>Mn(2+)</name>
        <dbReference type="ChEBI" id="CHEBI:29035"/>
        <label>2</label>
    </ligand>
</feature>
<dbReference type="Gene3D" id="3.40.630.10">
    <property type="entry name" value="Zn peptidases"/>
    <property type="match status" value="1"/>
</dbReference>